<name>A0A0P1GI52_9RHOB</name>
<gene>
    <name evidence="2" type="ORF">TRN7648_03478</name>
</gene>
<protein>
    <submittedName>
        <fullName evidence="2">Uncharacterized protein</fullName>
    </submittedName>
</protein>
<dbReference type="STRING" id="441103.TRN7648_03478"/>
<reference evidence="2 3" key="1">
    <citation type="submission" date="2015-09" db="EMBL/GenBank/DDBJ databases">
        <authorList>
            <consortium name="Swine Surveillance"/>
        </authorList>
    </citation>
    <scope>NUCLEOTIDE SEQUENCE [LARGE SCALE GENOMIC DNA]</scope>
    <source>
        <strain evidence="2 3">CECT 7648</strain>
    </source>
</reference>
<dbReference type="EMBL" id="CYSE01000008">
    <property type="protein sequence ID" value="CUH81456.1"/>
    <property type="molecule type" value="Genomic_DNA"/>
</dbReference>
<dbReference type="OrthoDB" id="7872359at2"/>
<keyword evidence="1" id="KW-0732">Signal</keyword>
<feature type="chain" id="PRO_5006063459" evidence="1">
    <location>
        <begin position="23"/>
        <end position="105"/>
    </location>
</feature>
<feature type="signal peptide" evidence="1">
    <location>
        <begin position="1"/>
        <end position="22"/>
    </location>
</feature>
<proteinExistence type="predicted"/>
<organism evidence="2 3">
    <name type="scientific">Tropicibacter naphthalenivorans</name>
    <dbReference type="NCBI Taxonomy" id="441103"/>
    <lineage>
        <taxon>Bacteria</taxon>
        <taxon>Pseudomonadati</taxon>
        <taxon>Pseudomonadota</taxon>
        <taxon>Alphaproteobacteria</taxon>
        <taxon>Rhodobacterales</taxon>
        <taxon>Roseobacteraceae</taxon>
        <taxon>Tropicibacter</taxon>
    </lineage>
</organism>
<evidence type="ECO:0000313" key="2">
    <source>
        <dbReference type="EMBL" id="CUH81456.1"/>
    </source>
</evidence>
<dbReference type="RefSeq" id="WP_058248898.1">
    <property type="nucleotide sequence ID" value="NZ_CYSE01000008.1"/>
</dbReference>
<accession>A0A0P1GI52</accession>
<dbReference type="Proteomes" id="UP000054935">
    <property type="component" value="Unassembled WGS sequence"/>
</dbReference>
<evidence type="ECO:0000256" key="1">
    <source>
        <dbReference type="SAM" id="SignalP"/>
    </source>
</evidence>
<dbReference type="AlphaFoldDB" id="A0A0P1GI52"/>
<keyword evidence="3" id="KW-1185">Reference proteome</keyword>
<evidence type="ECO:0000313" key="3">
    <source>
        <dbReference type="Proteomes" id="UP000054935"/>
    </source>
</evidence>
<dbReference type="PROSITE" id="PS51257">
    <property type="entry name" value="PROKAR_LIPOPROTEIN"/>
    <property type="match status" value="1"/>
</dbReference>
<sequence length="105" mass="11004">MTFTTRLFCAALLAGLAGCTQFPELDAVQTPGIENAAYPDLVPLDDLLNASAPSVTPEMAAGLEARAAGLRARAARLQRTSVAQPRSTAARVARLRQKAAALRAQ</sequence>